<evidence type="ECO:0000313" key="1">
    <source>
        <dbReference type="EMBL" id="GME33542.1"/>
    </source>
</evidence>
<accession>A0ACB5SCD1</accession>
<comment type="caution">
    <text evidence="1">The sequence shown here is derived from an EMBL/GenBank/DDBJ whole genome shotgun (WGS) entry which is preliminary data.</text>
</comment>
<proteinExistence type="predicted"/>
<evidence type="ECO:0000313" key="2">
    <source>
        <dbReference type="Proteomes" id="UP001165186"/>
    </source>
</evidence>
<keyword evidence="2" id="KW-1185">Reference proteome</keyword>
<sequence>MLFPTTLITATALASLVSGLPTNTPSPNQPLSIQHLETGDPNDRGSTGRSGHSEPLSVTTPIDDLPGSKPLGLAALLLIGNLVGGSD</sequence>
<name>A0ACB5SCD1_9PEZI</name>
<dbReference type="Proteomes" id="UP001165186">
    <property type="component" value="Unassembled WGS sequence"/>
</dbReference>
<gene>
    <name evidence="1" type="primary">g10362</name>
    <name evidence="1" type="ORF">NpPPO83_00010362</name>
</gene>
<organism evidence="1 2">
    <name type="scientific">Neofusicoccum parvum</name>
    <dbReference type="NCBI Taxonomy" id="310453"/>
    <lineage>
        <taxon>Eukaryota</taxon>
        <taxon>Fungi</taxon>
        <taxon>Dikarya</taxon>
        <taxon>Ascomycota</taxon>
        <taxon>Pezizomycotina</taxon>
        <taxon>Dothideomycetes</taxon>
        <taxon>Dothideomycetes incertae sedis</taxon>
        <taxon>Botryosphaeriales</taxon>
        <taxon>Botryosphaeriaceae</taxon>
        <taxon>Neofusicoccum</taxon>
    </lineage>
</organism>
<protein>
    <submittedName>
        <fullName evidence="1">Uncharacterized protein</fullName>
    </submittedName>
</protein>
<reference evidence="1" key="1">
    <citation type="submission" date="2024-09" db="EMBL/GenBank/DDBJ databases">
        <title>Draft Genome Sequences of Neofusicoccum parvum.</title>
        <authorList>
            <person name="Ashida A."/>
            <person name="Camagna M."/>
            <person name="Tanaka A."/>
            <person name="Takemoto D."/>
        </authorList>
    </citation>
    <scope>NUCLEOTIDE SEQUENCE</scope>
    <source>
        <strain evidence="1">PPO83</strain>
    </source>
</reference>
<dbReference type="EMBL" id="BSXG01000065">
    <property type="protein sequence ID" value="GME33542.1"/>
    <property type="molecule type" value="Genomic_DNA"/>
</dbReference>